<dbReference type="Proteomes" id="UP001143981">
    <property type="component" value="Unassembled WGS sequence"/>
</dbReference>
<protein>
    <submittedName>
        <fullName evidence="1">Uncharacterized protein</fullName>
    </submittedName>
</protein>
<reference evidence="1" key="1">
    <citation type="submission" date="2022-07" db="EMBL/GenBank/DDBJ databases">
        <title>Phylogenomic reconstructions and comparative analyses of Kickxellomycotina fungi.</title>
        <authorList>
            <person name="Reynolds N.K."/>
            <person name="Stajich J.E."/>
            <person name="Barry K."/>
            <person name="Grigoriev I.V."/>
            <person name="Crous P."/>
            <person name="Smith M.E."/>
        </authorList>
    </citation>
    <scope>NUCLEOTIDE SEQUENCE</scope>
    <source>
        <strain evidence="1">BCRC 34381</strain>
    </source>
</reference>
<comment type="caution">
    <text evidence="1">The sequence shown here is derived from an EMBL/GenBank/DDBJ whole genome shotgun (WGS) entry which is preliminary data.</text>
</comment>
<dbReference type="OrthoDB" id="5596825at2759"/>
<organism evidence="1 2">
    <name type="scientific">Coemansia biformis</name>
    <dbReference type="NCBI Taxonomy" id="1286918"/>
    <lineage>
        <taxon>Eukaryota</taxon>
        <taxon>Fungi</taxon>
        <taxon>Fungi incertae sedis</taxon>
        <taxon>Zoopagomycota</taxon>
        <taxon>Kickxellomycotina</taxon>
        <taxon>Kickxellomycetes</taxon>
        <taxon>Kickxellales</taxon>
        <taxon>Kickxellaceae</taxon>
        <taxon>Coemansia</taxon>
    </lineage>
</organism>
<gene>
    <name evidence="1" type="ORF">LPJ61_002850</name>
</gene>
<evidence type="ECO:0000313" key="1">
    <source>
        <dbReference type="EMBL" id="KAJ1730771.1"/>
    </source>
</evidence>
<dbReference type="AlphaFoldDB" id="A0A9W8CW27"/>
<dbReference type="EMBL" id="JANBOI010000409">
    <property type="protein sequence ID" value="KAJ1730771.1"/>
    <property type="molecule type" value="Genomic_DNA"/>
</dbReference>
<accession>A0A9W8CW27</accession>
<proteinExistence type="predicted"/>
<evidence type="ECO:0000313" key="2">
    <source>
        <dbReference type="Proteomes" id="UP001143981"/>
    </source>
</evidence>
<sequence>MPNTVVKLVEQLWIERHLLLQVRDMHPEFLVCKPELEAMMAVLSWFHDGSGRYVQKRSFQQTSDSDSMEQSLGFKLLLGTLLMLAHFLECPCYDSLLIQPAGSTAADNWMWEYITEWQPFISITTEDWDAAEWALLDDQSMGKGHPSPTSGGKKQVQVAYCHKLNW</sequence>
<keyword evidence="2" id="KW-1185">Reference proteome</keyword>
<name>A0A9W8CW27_9FUNG</name>
<feature type="non-terminal residue" evidence="1">
    <location>
        <position position="166"/>
    </location>
</feature>